<reference evidence="3" key="1">
    <citation type="submission" date="2023-07" db="EMBL/GenBank/DDBJ databases">
        <title>Whole genome shotgun sequence of Streptomyces achromogenes subsp. rubradiris NBRC 14000.</title>
        <authorList>
            <person name="Komaki H."/>
            <person name="Tamura T."/>
        </authorList>
    </citation>
    <scope>NUCLEOTIDE SEQUENCE [LARGE SCALE GENOMIC DNA]</scope>
    <source>
        <strain evidence="3">NBRC 14000</strain>
    </source>
</reference>
<gene>
    <name evidence="2" type="ORF">Srubr_81560</name>
</gene>
<protein>
    <submittedName>
        <fullName evidence="2">Uncharacterized protein</fullName>
    </submittedName>
</protein>
<dbReference type="Proteomes" id="UP000646738">
    <property type="component" value="Unassembled WGS sequence"/>
</dbReference>
<comment type="caution">
    <text evidence="2">The sequence shown here is derived from an EMBL/GenBank/DDBJ whole genome shotgun (WGS) entry which is preliminary data.</text>
</comment>
<feature type="compositionally biased region" description="Low complexity" evidence="1">
    <location>
        <begin position="288"/>
        <end position="330"/>
    </location>
</feature>
<evidence type="ECO:0000256" key="1">
    <source>
        <dbReference type="SAM" id="MobiDB-lite"/>
    </source>
</evidence>
<evidence type="ECO:0000313" key="2">
    <source>
        <dbReference type="EMBL" id="GHI58310.1"/>
    </source>
</evidence>
<keyword evidence="3" id="KW-1185">Reference proteome</keyword>
<dbReference type="Gene3D" id="3.40.50.720">
    <property type="entry name" value="NAD(P)-binding Rossmann-like Domain"/>
    <property type="match status" value="1"/>
</dbReference>
<name>A0ABQ3RR36_STRRR</name>
<proteinExistence type="predicted"/>
<accession>A0ABQ3RR36</accession>
<evidence type="ECO:0000313" key="3">
    <source>
        <dbReference type="Proteomes" id="UP000646738"/>
    </source>
</evidence>
<organism evidence="2 3">
    <name type="scientific">Streptomyces rubradiris</name>
    <name type="common">Streptomyces achromogenes subsp. rubradiris</name>
    <dbReference type="NCBI Taxonomy" id="285531"/>
    <lineage>
        <taxon>Bacteria</taxon>
        <taxon>Bacillati</taxon>
        <taxon>Actinomycetota</taxon>
        <taxon>Actinomycetes</taxon>
        <taxon>Kitasatosporales</taxon>
        <taxon>Streptomycetaceae</taxon>
        <taxon>Streptomyces</taxon>
    </lineage>
</organism>
<feature type="region of interest" description="Disordered" evidence="1">
    <location>
        <begin position="230"/>
        <end position="330"/>
    </location>
</feature>
<dbReference type="EMBL" id="BNEA01000019">
    <property type="protein sequence ID" value="GHI58310.1"/>
    <property type="molecule type" value="Genomic_DNA"/>
</dbReference>
<sequence length="330" mass="34630">MAVSARDDPADPAQAMLAAAAGQVLGSRAILVDLDGASPVDAVPYATLRDEPRWALRSGELLVARLTRQAVPDRSIRDSWSGSDGVVVLTGAHTVRGAAVARHLASVLPNERLLLIAGEDAAEWEPAIAAGPAAVILADGDPELAAKLSTAADFARTSFITIADSYEVTGAADPGRAVSAAMMGAVVHDRRRRGLAGSVLTWCEPAGTRRVRPGCVTGCSRSTRSLPHRTRRRCSPCVRAGRSRGPACPPCCVPSSQSRSSRTDSRTPPPLCGQNWPAWTGTRSTRCSRPWSGTSPRRRSTSPTPSPSRWTGRSGTSGTTRSHSSNCVPG</sequence>